<evidence type="ECO:0000313" key="2">
    <source>
        <dbReference type="Proteomes" id="UP001148629"/>
    </source>
</evidence>
<sequence length="265" mass="29224">MPRTQSTITTQNGITWHYEQEGSGHDIVLIPDGLGECQMFDKPMSLIAANGFRVTTFDMPGMSRSSKAPPETYQEVTAQKLAGYVISLLDELKINVATFWGCSSGGSTVLALITDYPDRVHNAIVHEAPTYRMDHLTTLVEADEEAIINNLEPFMRDVMSGGAEAWLALGDTVHKRLRQNYVTWARGYPMTIPISTPVGDLEALKKRPLDWTVGASTLTAAFMDNIVTATKIGAGIKTLPGLHFPYVSHPDTFAQYVVDTTRKYL</sequence>
<organism evidence="1 2">
    <name type="scientific">Fusarium decemcellulare</name>
    <dbReference type="NCBI Taxonomy" id="57161"/>
    <lineage>
        <taxon>Eukaryota</taxon>
        <taxon>Fungi</taxon>
        <taxon>Dikarya</taxon>
        <taxon>Ascomycota</taxon>
        <taxon>Pezizomycotina</taxon>
        <taxon>Sordariomycetes</taxon>
        <taxon>Hypocreomycetidae</taxon>
        <taxon>Hypocreales</taxon>
        <taxon>Nectriaceae</taxon>
        <taxon>Fusarium</taxon>
        <taxon>Fusarium decemcellulare species complex</taxon>
    </lineage>
</organism>
<dbReference type="Proteomes" id="UP001148629">
    <property type="component" value="Unassembled WGS sequence"/>
</dbReference>
<dbReference type="EMBL" id="JANRMS010000502">
    <property type="protein sequence ID" value="KAJ3538724.1"/>
    <property type="molecule type" value="Genomic_DNA"/>
</dbReference>
<name>A0ACC1SFN6_9HYPO</name>
<reference evidence="1" key="1">
    <citation type="submission" date="2022-08" db="EMBL/GenBank/DDBJ databases">
        <title>Genome Sequence of Fusarium decemcellulare.</title>
        <authorList>
            <person name="Buettner E."/>
        </authorList>
    </citation>
    <scope>NUCLEOTIDE SEQUENCE</scope>
    <source>
        <strain evidence="1">Babe19</strain>
    </source>
</reference>
<accession>A0ACC1SFN6</accession>
<proteinExistence type="predicted"/>
<protein>
    <submittedName>
        <fullName evidence="1">Uncharacterized protein</fullName>
    </submittedName>
</protein>
<keyword evidence="2" id="KW-1185">Reference proteome</keyword>
<evidence type="ECO:0000313" key="1">
    <source>
        <dbReference type="EMBL" id="KAJ3538724.1"/>
    </source>
</evidence>
<gene>
    <name evidence="1" type="ORF">NM208_g5780</name>
</gene>
<comment type="caution">
    <text evidence="1">The sequence shown here is derived from an EMBL/GenBank/DDBJ whole genome shotgun (WGS) entry which is preliminary data.</text>
</comment>